<dbReference type="PANTHER" id="PTHR15124">
    <property type="entry name" value="SELENOPROTEIN W"/>
    <property type="match status" value="1"/>
</dbReference>
<dbReference type="InterPro" id="IPR011893">
    <property type="entry name" value="Selenoprotein_Rdx-typ"/>
</dbReference>
<dbReference type="GO" id="GO:0043066">
    <property type="term" value="P:negative regulation of apoptotic process"/>
    <property type="evidence" value="ECO:0007669"/>
    <property type="project" value="TreeGrafter"/>
</dbReference>
<dbReference type="Gene3D" id="3.40.30.10">
    <property type="entry name" value="Glutaredoxin"/>
    <property type="match status" value="1"/>
</dbReference>
<keyword evidence="1" id="KW-0676">Redox-active center</keyword>
<evidence type="ECO:0000256" key="2">
    <source>
        <dbReference type="SAM" id="MobiDB-lite"/>
    </source>
</evidence>
<feature type="region of interest" description="Disordered" evidence="2">
    <location>
        <begin position="1"/>
        <end position="24"/>
    </location>
</feature>
<proteinExistence type="predicted"/>
<dbReference type="GO" id="GO:0005829">
    <property type="term" value="C:cytosol"/>
    <property type="evidence" value="ECO:0007669"/>
    <property type="project" value="TreeGrafter"/>
</dbReference>
<comment type="caution">
    <text evidence="3">The sequence shown here is derived from an EMBL/GenBank/DDBJ whole genome shotgun (WGS) entry which is preliminary data.</text>
</comment>
<sequence length="121" mass="12509">GSGGAAGLGAMSSGAGDSTGDGNGAERRVRIVVEYWGLGGAGMGKTWQEVLGGCVLVAAPQQGQFGGQSAFEIEINGQLVFSKLENGGFPYEKDLIEAIRRARNGEPLEKITNSRPPCVIL</sequence>
<dbReference type="PANTHER" id="PTHR15124:SF27">
    <property type="entry name" value="MIGRATION AND INVASION ENHANCER 1"/>
    <property type="match status" value="1"/>
</dbReference>
<dbReference type="NCBIfam" id="TIGR02174">
    <property type="entry name" value="CXXU_selWTH"/>
    <property type="match status" value="1"/>
</dbReference>
<dbReference type="InterPro" id="IPR036249">
    <property type="entry name" value="Thioredoxin-like_sf"/>
</dbReference>
<evidence type="ECO:0000313" key="4">
    <source>
        <dbReference type="Proteomes" id="UP000519684"/>
    </source>
</evidence>
<protein>
    <submittedName>
        <fullName evidence="3">MIEN1 protein</fullName>
    </submittedName>
</protein>
<dbReference type="Proteomes" id="UP000519684">
    <property type="component" value="Unassembled WGS sequence"/>
</dbReference>
<dbReference type="Pfam" id="PF10262">
    <property type="entry name" value="Rdx"/>
    <property type="match status" value="1"/>
</dbReference>
<dbReference type="SUPFAM" id="SSF52833">
    <property type="entry name" value="Thioredoxin-like"/>
    <property type="match status" value="1"/>
</dbReference>
<dbReference type="AlphaFoldDB" id="A0A7L2DLZ4"/>
<evidence type="ECO:0000313" key="3">
    <source>
        <dbReference type="EMBL" id="NXQ50677.1"/>
    </source>
</evidence>
<organism evidence="3 4">
    <name type="scientific">Catharus fuscescens</name>
    <name type="common">Veery</name>
    <name type="synonym">Turdus fuscescens</name>
    <dbReference type="NCBI Taxonomy" id="159581"/>
    <lineage>
        <taxon>Eukaryota</taxon>
        <taxon>Metazoa</taxon>
        <taxon>Chordata</taxon>
        <taxon>Craniata</taxon>
        <taxon>Vertebrata</taxon>
        <taxon>Euteleostomi</taxon>
        <taxon>Archelosauria</taxon>
        <taxon>Archosauria</taxon>
        <taxon>Dinosauria</taxon>
        <taxon>Saurischia</taxon>
        <taxon>Theropoda</taxon>
        <taxon>Coelurosauria</taxon>
        <taxon>Aves</taxon>
        <taxon>Neognathae</taxon>
        <taxon>Neoaves</taxon>
        <taxon>Telluraves</taxon>
        <taxon>Australaves</taxon>
        <taxon>Passeriformes</taxon>
        <taxon>Turdidae</taxon>
        <taxon>Catharus</taxon>
    </lineage>
</organism>
<keyword evidence="4" id="KW-1185">Reference proteome</keyword>
<dbReference type="GO" id="GO:0051491">
    <property type="term" value="P:positive regulation of filopodium assembly"/>
    <property type="evidence" value="ECO:0007669"/>
    <property type="project" value="TreeGrafter"/>
</dbReference>
<name>A0A7L2DLZ4_CATFU</name>
<dbReference type="InterPro" id="IPR051441">
    <property type="entry name" value="SelW_related"/>
</dbReference>
<accession>A0A7L2DLZ4</accession>
<feature type="non-terminal residue" evidence="3">
    <location>
        <position position="1"/>
    </location>
</feature>
<reference evidence="3 4" key="1">
    <citation type="submission" date="2019-09" db="EMBL/GenBank/DDBJ databases">
        <title>Bird 10,000 Genomes (B10K) Project - Family phase.</title>
        <authorList>
            <person name="Zhang G."/>
        </authorList>
    </citation>
    <scope>NUCLEOTIDE SEQUENCE [LARGE SCALE GENOMIC DNA]</scope>
    <source>
        <strain evidence="3">B10K-DU-001-17</strain>
        <tissue evidence="3">Muscle</tissue>
    </source>
</reference>
<feature type="non-terminal residue" evidence="3">
    <location>
        <position position="121"/>
    </location>
</feature>
<evidence type="ECO:0000256" key="1">
    <source>
        <dbReference type="ARBA" id="ARBA00023284"/>
    </source>
</evidence>
<gene>
    <name evidence="3" type="primary">Mien1</name>
    <name evidence="3" type="ORF">CATFUS_R13890</name>
</gene>
<dbReference type="EMBL" id="VWYD01030554">
    <property type="protein sequence ID" value="NXQ50677.1"/>
    <property type="molecule type" value="Genomic_DNA"/>
</dbReference>